<accession>A0ABP9X3X3</accession>
<dbReference type="Proteomes" id="UP001428290">
    <property type="component" value="Unassembled WGS sequence"/>
</dbReference>
<dbReference type="RefSeq" id="WP_345722809.1">
    <property type="nucleotide sequence ID" value="NZ_BAABRU010000010.1"/>
</dbReference>
<dbReference type="SUPFAM" id="SSF89550">
    <property type="entry name" value="PHP domain-like"/>
    <property type="match status" value="1"/>
</dbReference>
<evidence type="ECO:0000313" key="3">
    <source>
        <dbReference type="Proteomes" id="UP001428290"/>
    </source>
</evidence>
<dbReference type="CDD" id="cd07438">
    <property type="entry name" value="PHP_HisPPase_AMP"/>
    <property type="match status" value="1"/>
</dbReference>
<dbReference type="PANTHER" id="PTHR42924:SF3">
    <property type="entry name" value="POLYMERASE_HISTIDINOL PHOSPHATASE N-TERMINAL DOMAIN-CONTAINING PROTEIN"/>
    <property type="match status" value="1"/>
</dbReference>
<dbReference type="InterPro" id="IPR052018">
    <property type="entry name" value="PHP_domain"/>
</dbReference>
<feature type="domain" description="Polymerase/histidinol phosphatase N-terminal" evidence="1">
    <location>
        <begin position="3"/>
        <end position="70"/>
    </location>
</feature>
<dbReference type="EMBL" id="BAABRU010000010">
    <property type="protein sequence ID" value="GAA5529195.1"/>
    <property type="molecule type" value="Genomic_DNA"/>
</dbReference>
<comment type="caution">
    <text evidence="2">The sequence shown here is derived from an EMBL/GenBank/DDBJ whole genome shotgun (WGS) entry which is preliminary data.</text>
</comment>
<dbReference type="InterPro" id="IPR004013">
    <property type="entry name" value="PHP_dom"/>
</dbReference>
<dbReference type="SMART" id="SM00481">
    <property type="entry name" value="POLIIIAc"/>
    <property type="match status" value="1"/>
</dbReference>
<protein>
    <submittedName>
        <fullName evidence="2">Phosphoribosyl 1,2-cyclic phosphate 1,2-diphosphodiesterase</fullName>
    </submittedName>
</protein>
<keyword evidence="3" id="KW-1185">Reference proteome</keyword>
<evidence type="ECO:0000259" key="1">
    <source>
        <dbReference type="SMART" id="SM00481"/>
    </source>
</evidence>
<evidence type="ECO:0000313" key="2">
    <source>
        <dbReference type="EMBL" id="GAA5529195.1"/>
    </source>
</evidence>
<dbReference type="InterPro" id="IPR016195">
    <property type="entry name" value="Pol/histidinol_Pase-like"/>
</dbReference>
<dbReference type="PANTHER" id="PTHR42924">
    <property type="entry name" value="EXONUCLEASE"/>
    <property type="match status" value="1"/>
</dbReference>
<dbReference type="Gene3D" id="1.10.150.650">
    <property type="match status" value="1"/>
</dbReference>
<name>A0ABP9X3X3_9CHLR</name>
<sequence>MLLDLHCHTIATPHHSHWTPNGLIEAAQAAGIQVIGIADHNTTSQVTAFAEAAQVAGLDFIGGVEFDSAFNGKLWHTLVYGANPNDPGILGLCEAVVSRNHADAQRLLEQTRSGGHDLPSLAQIAVDRPANLADVAHALVRDGIWPSQTGVDPESAGMAYLLTNQPAAYNPLSVAEIVEVAHAAGGVAILAHPGREKSVYAIPATAADFAELAAIGLDGIEVYYPMHSPEQVAFFEQQAALHGFLISAGGDSHGPRDPFSPQPAARCRDLLARFGIDVL</sequence>
<proteinExistence type="predicted"/>
<dbReference type="Pfam" id="PF02811">
    <property type="entry name" value="PHP"/>
    <property type="match status" value="1"/>
</dbReference>
<dbReference type="Gene3D" id="3.20.20.140">
    <property type="entry name" value="Metal-dependent hydrolases"/>
    <property type="match status" value="1"/>
</dbReference>
<dbReference type="InterPro" id="IPR003141">
    <property type="entry name" value="Pol/His_phosphatase_N"/>
</dbReference>
<organism evidence="2 3">
    <name type="scientific">Herpetosiphon gulosus</name>
    <dbReference type="NCBI Taxonomy" id="1973496"/>
    <lineage>
        <taxon>Bacteria</taxon>
        <taxon>Bacillati</taxon>
        <taxon>Chloroflexota</taxon>
        <taxon>Chloroflexia</taxon>
        <taxon>Herpetosiphonales</taxon>
        <taxon>Herpetosiphonaceae</taxon>
        <taxon>Herpetosiphon</taxon>
    </lineage>
</organism>
<gene>
    <name evidence="2" type="primary">phnPP_2</name>
    <name evidence="2" type="ORF">Hgul01_03001</name>
</gene>
<reference evidence="2 3" key="1">
    <citation type="submission" date="2024-02" db="EMBL/GenBank/DDBJ databases">
        <title>Herpetosiphon gulosus NBRC 112829.</title>
        <authorList>
            <person name="Ichikawa N."/>
            <person name="Katano-Makiyama Y."/>
            <person name="Hidaka K."/>
        </authorList>
    </citation>
    <scope>NUCLEOTIDE SEQUENCE [LARGE SCALE GENOMIC DNA]</scope>
    <source>
        <strain evidence="2 3">NBRC 112829</strain>
    </source>
</reference>